<accession>A0A6J4SXT0</accession>
<sequence>GPGLRPPRLGPLRAQHRPAARPGTGPAHPGGRTYGVRRRPRPLRPRAGGQPAVGASEAATQAL</sequence>
<feature type="non-terminal residue" evidence="2">
    <location>
        <position position="1"/>
    </location>
</feature>
<dbReference type="AlphaFoldDB" id="A0A6J4SXT0"/>
<evidence type="ECO:0000313" key="2">
    <source>
        <dbReference type="EMBL" id="CAA9507983.1"/>
    </source>
</evidence>
<organism evidence="2">
    <name type="scientific">uncultured Solirubrobacterales bacterium</name>
    <dbReference type="NCBI Taxonomy" id="768556"/>
    <lineage>
        <taxon>Bacteria</taxon>
        <taxon>Bacillati</taxon>
        <taxon>Actinomycetota</taxon>
        <taxon>Thermoleophilia</taxon>
        <taxon>Solirubrobacterales</taxon>
        <taxon>environmental samples</taxon>
    </lineage>
</organism>
<feature type="non-terminal residue" evidence="2">
    <location>
        <position position="63"/>
    </location>
</feature>
<proteinExistence type="predicted"/>
<reference evidence="2" key="1">
    <citation type="submission" date="2020-02" db="EMBL/GenBank/DDBJ databases">
        <authorList>
            <person name="Meier V. D."/>
        </authorList>
    </citation>
    <scope>NUCLEOTIDE SEQUENCE</scope>
    <source>
        <strain evidence="2">AVDCRST_MAG45</strain>
    </source>
</reference>
<feature type="region of interest" description="Disordered" evidence="1">
    <location>
        <begin position="1"/>
        <end position="63"/>
    </location>
</feature>
<name>A0A6J4SXT0_9ACTN</name>
<protein>
    <submittedName>
        <fullName evidence="2">Uncharacterized protein</fullName>
    </submittedName>
</protein>
<feature type="compositionally biased region" description="Basic residues" evidence="1">
    <location>
        <begin position="35"/>
        <end position="44"/>
    </location>
</feature>
<gene>
    <name evidence="2" type="ORF">AVDCRST_MAG45-1723</name>
</gene>
<dbReference type="EMBL" id="CADCVU010000148">
    <property type="protein sequence ID" value="CAA9507983.1"/>
    <property type="molecule type" value="Genomic_DNA"/>
</dbReference>
<evidence type="ECO:0000256" key="1">
    <source>
        <dbReference type="SAM" id="MobiDB-lite"/>
    </source>
</evidence>